<sequence>MILEPTLLTLESLLVAIRTVCVLALRSWASLTRVLRINLVGRNPVPRSFVRYHLLECSERERVQTSVHPRPVIDGLSHLFEVFKDDYRSQKLRDPFDNVPRDFVQAIVNVVTFFSLHARLERGLVSFLHPLALGEKRVTLLFHRRILEHHGVFHRTASTHCSNCNTVLVHIHTNNRVCTVLAGDLMSLVCDGDVEPPLIVFVNDFSSPNPPLLISEGSSQSVEIIWTAMKFTFDVRASCGGDAESNRPVVLGEQTVAFTVIHHYRVRLVDVWVGSPPPVIFVVVIGFDFTECLVNDKLGSIVDVIGVINDSRCNIAPIPTGSVESIGFVADAAGLNTARLQVVVTPRINV</sequence>
<keyword evidence="2" id="KW-1185">Reference proteome</keyword>
<dbReference type="EMBL" id="CP003929">
    <property type="protein sequence ID" value="AGB39336.1"/>
    <property type="molecule type" value="Genomic_DNA"/>
</dbReference>
<dbReference type="HOGENOM" id="CLU_791352_0_0_2"/>
<dbReference type="eggNOG" id="ENOG502N5V8">
    <property type="taxonomic scope" value="Archaea"/>
</dbReference>
<accession>L0K2X3</accession>
<name>L0K2X3_9EURY</name>
<evidence type="ECO:0000313" key="2">
    <source>
        <dbReference type="Proteomes" id="UP000010878"/>
    </source>
</evidence>
<gene>
    <name evidence="1" type="ORF">Natoc_3618</name>
</gene>
<dbReference type="Proteomes" id="UP000010878">
    <property type="component" value="Chromosome"/>
</dbReference>
<proteinExistence type="predicted"/>
<dbReference type="AlphaFoldDB" id="L0K2X3"/>
<evidence type="ECO:0000313" key="1">
    <source>
        <dbReference type="EMBL" id="AGB39336.1"/>
    </source>
</evidence>
<reference evidence="1 2" key="1">
    <citation type="submission" date="2012-11" db="EMBL/GenBank/DDBJ databases">
        <title>FINISHED of Natronococcus occultus SP4, DSM 3396.</title>
        <authorList>
            <consortium name="DOE Joint Genome Institute"/>
            <person name="Eisen J."/>
            <person name="Huntemann M."/>
            <person name="Wei C.-L."/>
            <person name="Han J."/>
            <person name="Detter J.C."/>
            <person name="Han C."/>
            <person name="Tapia R."/>
            <person name="Chen A."/>
            <person name="Kyrpides N."/>
            <person name="Mavromatis K."/>
            <person name="Markowitz V."/>
            <person name="Szeto E."/>
            <person name="Ivanova N."/>
            <person name="Mikhailova N."/>
            <person name="Ovchinnikova G."/>
            <person name="Pagani I."/>
            <person name="Pati A."/>
            <person name="Goodwin L."/>
            <person name="Nordberg H.P."/>
            <person name="Cantor M.N."/>
            <person name="Hua S.X."/>
            <person name="Woyke T."/>
            <person name="Eisen J."/>
            <person name="Klenk H.-P."/>
            <person name="Klenk H.-P."/>
        </authorList>
    </citation>
    <scope>NUCLEOTIDE SEQUENCE [LARGE SCALE GENOMIC DNA]</scope>
    <source>
        <strain evidence="1 2">SP4</strain>
    </source>
</reference>
<dbReference type="KEGG" id="nou:Natoc_3618"/>
<organism evidence="1 2">
    <name type="scientific">Natronococcus occultus SP4</name>
    <dbReference type="NCBI Taxonomy" id="694430"/>
    <lineage>
        <taxon>Archaea</taxon>
        <taxon>Methanobacteriati</taxon>
        <taxon>Methanobacteriota</taxon>
        <taxon>Stenosarchaea group</taxon>
        <taxon>Halobacteria</taxon>
        <taxon>Halobacteriales</taxon>
        <taxon>Natrialbaceae</taxon>
        <taxon>Natronococcus</taxon>
    </lineage>
</organism>
<protein>
    <submittedName>
        <fullName evidence="1">Uncharacterized protein</fullName>
    </submittedName>
</protein>